<organism evidence="1">
    <name type="scientific">Pararge aegeria</name>
    <name type="common">speckled wood butterfly</name>
    <dbReference type="NCBI Taxonomy" id="116150"/>
    <lineage>
        <taxon>Eukaryota</taxon>
        <taxon>Metazoa</taxon>
        <taxon>Ecdysozoa</taxon>
        <taxon>Arthropoda</taxon>
        <taxon>Hexapoda</taxon>
        <taxon>Insecta</taxon>
        <taxon>Pterygota</taxon>
        <taxon>Neoptera</taxon>
        <taxon>Endopterygota</taxon>
        <taxon>Lepidoptera</taxon>
        <taxon>Glossata</taxon>
        <taxon>Ditrysia</taxon>
        <taxon>Papilionoidea</taxon>
        <taxon>Nymphalidae</taxon>
        <taxon>Satyrinae</taxon>
        <taxon>Satyrini</taxon>
        <taxon>Parargina</taxon>
        <taxon>Pararge</taxon>
    </lineage>
</organism>
<accession>S4PLC1</accession>
<reference evidence="1" key="2">
    <citation type="submission" date="2013-05" db="EMBL/GenBank/DDBJ databases">
        <authorList>
            <person name="Carter J.-M."/>
            <person name="Baker S.C."/>
            <person name="Pink R."/>
            <person name="Carter D.R.F."/>
            <person name="Collins A."/>
            <person name="Tomlin J."/>
            <person name="Gibbs M."/>
            <person name="Breuker C.J."/>
        </authorList>
    </citation>
    <scope>NUCLEOTIDE SEQUENCE</scope>
    <source>
        <tissue evidence="1">Ovary</tissue>
    </source>
</reference>
<proteinExistence type="predicted"/>
<dbReference type="EMBL" id="GAIX01000681">
    <property type="protein sequence ID" value="JAA91879.1"/>
    <property type="molecule type" value="Transcribed_RNA"/>
</dbReference>
<protein>
    <submittedName>
        <fullName evidence="1">Uncharacterized protein</fullName>
    </submittedName>
</protein>
<sequence>MLPDTEYELGGIWIYYGPQWMSFHGFWLYLKKIQGTPSVTSLHSYTSFICLLFIDKDNDKQRINIGH</sequence>
<reference evidence="1" key="1">
    <citation type="journal article" date="2013" name="BMC Genomics">
        <title>Unscrambling butterfly oogenesis.</title>
        <authorList>
            <person name="Carter J.M."/>
            <person name="Baker S.C."/>
            <person name="Pink R."/>
            <person name="Carter D.R."/>
            <person name="Collins A."/>
            <person name="Tomlin J."/>
            <person name="Gibbs M."/>
            <person name="Breuker C.J."/>
        </authorList>
    </citation>
    <scope>NUCLEOTIDE SEQUENCE</scope>
    <source>
        <tissue evidence="1">Ovary</tissue>
    </source>
</reference>
<dbReference type="AlphaFoldDB" id="S4PLC1"/>
<name>S4PLC1_9NEOP</name>
<evidence type="ECO:0000313" key="1">
    <source>
        <dbReference type="EMBL" id="JAA91879.1"/>
    </source>
</evidence>